<accession>A0A7W8HET7</accession>
<dbReference type="Proteomes" id="UP000532440">
    <property type="component" value="Unassembled WGS sequence"/>
</dbReference>
<evidence type="ECO:0000259" key="3">
    <source>
        <dbReference type="Pfam" id="PF01323"/>
    </source>
</evidence>
<dbReference type="InterPro" id="IPR036249">
    <property type="entry name" value="Thioredoxin-like_sf"/>
</dbReference>
<dbReference type="PIRSF" id="PIRSF006386">
    <property type="entry name" value="HCCAis_GSTk"/>
    <property type="match status" value="1"/>
</dbReference>
<evidence type="ECO:0000256" key="1">
    <source>
        <dbReference type="PIRNR" id="PIRNR006386"/>
    </source>
</evidence>
<comment type="catalytic activity">
    <reaction evidence="1">
        <text>2-hydroxychromene-2-carboxylate = (3E)-4-(2-hydroxyphenyl)-2-oxobut-3-enoate</text>
        <dbReference type="Rhea" id="RHEA:27401"/>
        <dbReference type="ChEBI" id="CHEBI:59350"/>
        <dbReference type="ChEBI" id="CHEBI:59353"/>
        <dbReference type="EC" id="5.99.1.4"/>
    </reaction>
</comment>
<dbReference type="AlphaFoldDB" id="A0A7W8HET7"/>
<dbReference type="GO" id="GO:1901170">
    <property type="term" value="P:naphthalene catabolic process"/>
    <property type="evidence" value="ECO:0007669"/>
    <property type="project" value="InterPro"/>
</dbReference>
<dbReference type="Pfam" id="PF01323">
    <property type="entry name" value="DSBA"/>
    <property type="match status" value="1"/>
</dbReference>
<organism evidence="4 5">
    <name type="scientific">Quisquiliibacterium transsilvanicum</name>
    <dbReference type="NCBI Taxonomy" id="1549638"/>
    <lineage>
        <taxon>Bacteria</taxon>
        <taxon>Pseudomonadati</taxon>
        <taxon>Pseudomonadota</taxon>
        <taxon>Betaproteobacteria</taxon>
        <taxon>Burkholderiales</taxon>
        <taxon>Burkholderiaceae</taxon>
        <taxon>Quisquiliibacterium</taxon>
    </lineage>
</organism>
<feature type="domain" description="DSBA-like thioredoxin" evidence="3">
    <location>
        <begin position="5"/>
        <end position="197"/>
    </location>
</feature>
<protein>
    <recommendedName>
        <fullName evidence="1">2-hydroxychromene-2-carboxylate isomerase</fullName>
        <ecNumber evidence="1">5.99.1.4</ecNumber>
    </recommendedName>
</protein>
<dbReference type="InterPro" id="IPR014440">
    <property type="entry name" value="HCCAis_GSTk"/>
</dbReference>
<evidence type="ECO:0000313" key="4">
    <source>
        <dbReference type="EMBL" id="MBB5270729.1"/>
    </source>
</evidence>
<dbReference type="CDD" id="cd03022">
    <property type="entry name" value="DsbA_HCCA_Iso"/>
    <property type="match status" value="1"/>
</dbReference>
<name>A0A7W8HET7_9BURK</name>
<dbReference type="PANTHER" id="PTHR42943:SF13">
    <property type="entry name" value="GLUTATHIONE S-TRANSFERASE KAPPA-RELATED"/>
    <property type="match status" value="1"/>
</dbReference>
<feature type="active site" description="Nucleophile" evidence="2">
    <location>
        <position position="13"/>
    </location>
</feature>
<dbReference type="PANTHER" id="PTHR42943">
    <property type="entry name" value="GLUTATHIONE S-TRANSFERASE KAPPA"/>
    <property type="match status" value="1"/>
</dbReference>
<dbReference type="Gene3D" id="3.40.30.10">
    <property type="entry name" value="Glutaredoxin"/>
    <property type="match status" value="1"/>
</dbReference>
<reference evidence="4 5" key="1">
    <citation type="submission" date="2020-08" db="EMBL/GenBank/DDBJ databases">
        <title>Genomic Encyclopedia of Type Strains, Phase IV (KMG-IV): sequencing the most valuable type-strain genomes for metagenomic binning, comparative biology and taxonomic classification.</title>
        <authorList>
            <person name="Goeker M."/>
        </authorList>
    </citation>
    <scope>NUCLEOTIDE SEQUENCE [LARGE SCALE GENOMIC DNA]</scope>
    <source>
        <strain evidence="4 5">DSM 29781</strain>
    </source>
</reference>
<sequence length="200" mass="22571">MERVVDYYMTPLSPWTFLGHGRLREICALHNATIRIKPIDLGARVLPAGGGVPLAQRSEQRKAYRLVELRRWSARREVPLNLHPKHFPVPADEACRLIIAAMLEAGEDAAFTLAGALMKGVWQQDRDVSDAHTLRAIAHEAGLDADALMGRIPDAHQVYEANTIEALERQVFGAPWYVFRDEPFWGQDRLEMLELSLARP</sequence>
<dbReference type="EMBL" id="JACHGB010000002">
    <property type="protein sequence ID" value="MBB5270729.1"/>
    <property type="molecule type" value="Genomic_DNA"/>
</dbReference>
<comment type="caution">
    <text evidence="4">The sequence shown here is derived from an EMBL/GenBank/DDBJ whole genome shotgun (WGS) entry which is preliminary data.</text>
</comment>
<comment type="similarity">
    <text evidence="1">Belongs to the GST superfamily. NadH family.</text>
</comment>
<dbReference type="InterPro" id="IPR044087">
    <property type="entry name" value="NahD-like"/>
</dbReference>
<evidence type="ECO:0000256" key="2">
    <source>
        <dbReference type="PIRSR" id="PIRSR006386-1"/>
    </source>
</evidence>
<dbReference type="GO" id="GO:0006749">
    <property type="term" value="P:glutathione metabolic process"/>
    <property type="evidence" value="ECO:0007669"/>
    <property type="project" value="TreeGrafter"/>
</dbReference>
<dbReference type="InterPro" id="IPR001853">
    <property type="entry name" value="DSBA-like_thioredoxin_dom"/>
</dbReference>
<dbReference type="RefSeq" id="WP_183964405.1">
    <property type="nucleotide sequence ID" value="NZ_BAABEW010000008.1"/>
</dbReference>
<evidence type="ECO:0000313" key="5">
    <source>
        <dbReference type="Proteomes" id="UP000532440"/>
    </source>
</evidence>
<dbReference type="GO" id="GO:0004602">
    <property type="term" value="F:glutathione peroxidase activity"/>
    <property type="evidence" value="ECO:0007669"/>
    <property type="project" value="TreeGrafter"/>
</dbReference>
<dbReference type="SUPFAM" id="SSF52833">
    <property type="entry name" value="Thioredoxin-like"/>
    <property type="match status" value="1"/>
</dbReference>
<dbReference type="InterPro" id="IPR051924">
    <property type="entry name" value="GST_Kappa/NadH"/>
</dbReference>
<dbReference type="EC" id="5.99.1.4" evidence="1"/>
<dbReference type="GO" id="GO:0018845">
    <property type="term" value="F:2-hydroxychromene-2-carboxylate isomerase activity"/>
    <property type="evidence" value="ECO:0007669"/>
    <property type="project" value="UniProtKB-UniRule"/>
</dbReference>
<gene>
    <name evidence="4" type="ORF">HNQ70_000733</name>
</gene>
<keyword evidence="1 4" id="KW-0413">Isomerase</keyword>
<keyword evidence="5" id="KW-1185">Reference proteome</keyword>
<proteinExistence type="inferred from homology"/>
<dbReference type="GO" id="GO:0004364">
    <property type="term" value="F:glutathione transferase activity"/>
    <property type="evidence" value="ECO:0007669"/>
    <property type="project" value="TreeGrafter"/>
</dbReference>